<keyword evidence="1" id="KW-1133">Transmembrane helix</keyword>
<dbReference type="Proteomes" id="UP000182827">
    <property type="component" value="Unassembled WGS sequence"/>
</dbReference>
<dbReference type="SUPFAM" id="SSF55166">
    <property type="entry name" value="Hedgehog/DD-peptidase"/>
    <property type="match status" value="1"/>
</dbReference>
<keyword evidence="1" id="KW-0472">Membrane</keyword>
<gene>
    <name evidence="3" type="ORF">SAMN05444586_100428</name>
</gene>
<dbReference type="RefSeq" id="WP_074944245.1">
    <property type="nucleotide sequence ID" value="NZ_FOZU01000004.1"/>
</dbReference>
<dbReference type="InterPro" id="IPR039561">
    <property type="entry name" value="Peptidase_M15C"/>
</dbReference>
<proteinExistence type="predicted"/>
<reference evidence="4" key="1">
    <citation type="submission" date="2016-10" db="EMBL/GenBank/DDBJ databases">
        <authorList>
            <person name="Varghese N."/>
            <person name="Submissions S."/>
        </authorList>
    </citation>
    <scope>NUCLEOTIDE SEQUENCE [LARGE SCALE GENOMIC DNA]</scope>
    <source>
        <strain evidence="4">ANC 5076</strain>
    </source>
</reference>
<evidence type="ECO:0000259" key="2">
    <source>
        <dbReference type="Pfam" id="PF13539"/>
    </source>
</evidence>
<dbReference type="GO" id="GO:0008233">
    <property type="term" value="F:peptidase activity"/>
    <property type="evidence" value="ECO:0007669"/>
    <property type="project" value="InterPro"/>
</dbReference>
<sequence length="316" mass="36348">MIIVIFIAFIFVSSSLALLFSYELRHKVQDFFVVLIPESKKRLYSAKHFAQQLNNAAAPEQVQSHWHLQQWWIVISGFLLFSSILIFAFTRPINPTKIEADYLREVDPQIYSLLDGQMLSPPAEVNASLIEEAIMAESQIETQHSVQAKAFNPNIEDLHMQSSKSDIATADRKWHKMNPRYKQRLLMVFKIMQERHGYEMVLLEGYRSPERQNLLAGNRHVTRAKGFQSYHQFGLAADIAFKRNGKVVISERDPEVMKGYQLYGEVAESVGLTWGGRWKSIQDYGHTEYRMPGLRKTAEMAEQLTSEGQLLANNIP</sequence>
<accession>A0A1I6QFP1</accession>
<evidence type="ECO:0000256" key="1">
    <source>
        <dbReference type="SAM" id="Phobius"/>
    </source>
</evidence>
<protein>
    <submittedName>
        <fullName evidence="3">Peptidoglycan L-alanyl-D-glutamate endopeptidase CwlK</fullName>
    </submittedName>
</protein>
<feature type="domain" description="Peptidase M15C" evidence="2">
    <location>
        <begin position="223"/>
        <end position="289"/>
    </location>
</feature>
<dbReference type="InterPro" id="IPR009045">
    <property type="entry name" value="Zn_M74/Hedgehog-like"/>
</dbReference>
<dbReference type="CDD" id="cd14845">
    <property type="entry name" value="L-Ala-D-Glu_peptidase_like"/>
    <property type="match status" value="1"/>
</dbReference>
<dbReference type="Pfam" id="PF13539">
    <property type="entry name" value="Peptidase_M15_4"/>
    <property type="match status" value="1"/>
</dbReference>
<name>A0A1I6QFP1_9GAMM</name>
<dbReference type="Gene3D" id="3.30.1380.10">
    <property type="match status" value="1"/>
</dbReference>
<dbReference type="EMBL" id="FOZU01000004">
    <property type="protein sequence ID" value="SFS51145.1"/>
    <property type="molecule type" value="Genomic_DNA"/>
</dbReference>
<keyword evidence="1" id="KW-0812">Transmembrane</keyword>
<dbReference type="AlphaFoldDB" id="A0A1I6QFP1"/>
<evidence type="ECO:0000313" key="3">
    <source>
        <dbReference type="EMBL" id="SFS51145.1"/>
    </source>
</evidence>
<feature type="transmembrane region" description="Helical" evidence="1">
    <location>
        <begin position="71"/>
        <end position="89"/>
    </location>
</feature>
<keyword evidence="4" id="KW-1185">Reference proteome</keyword>
<organism evidence="3 4">
    <name type="scientific">Acinetobacter bohemicus</name>
    <dbReference type="NCBI Taxonomy" id="1435036"/>
    <lineage>
        <taxon>Bacteria</taxon>
        <taxon>Pseudomonadati</taxon>
        <taxon>Pseudomonadota</taxon>
        <taxon>Gammaproteobacteria</taxon>
        <taxon>Moraxellales</taxon>
        <taxon>Moraxellaceae</taxon>
        <taxon>Acinetobacter</taxon>
    </lineage>
</organism>
<evidence type="ECO:0000313" key="4">
    <source>
        <dbReference type="Proteomes" id="UP000182827"/>
    </source>
</evidence>